<protein>
    <recommendedName>
        <fullName evidence="3">Immunity protein 10</fullName>
    </recommendedName>
</protein>
<name>A0ABR8LFA5_9ACTN</name>
<evidence type="ECO:0000313" key="1">
    <source>
        <dbReference type="EMBL" id="MBD3147233.1"/>
    </source>
</evidence>
<dbReference type="Pfam" id="PF15588">
    <property type="entry name" value="Imm10"/>
    <property type="match status" value="1"/>
</dbReference>
<organism evidence="1 2">
    <name type="scientific">Microbispora bryophytorum subsp. camponoti</name>
    <dbReference type="NCBI Taxonomy" id="1677852"/>
    <lineage>
        <taxon>Bacteria</taxon>
        <taxon>Bacillati</taxon>
        <taxon>Actinomycetota</taxon>
        <taxon>Actinomycetes</taxon>
        <taxon>Streptosporangiales</taxon>
        <taxon>Streptosporangiaceae</taxon>
        <taxon>Microbispora</taxon>
    </lineage>
</organism>
<evidence type="ECO:0000313" key="2">
    <source>
        <dbReference type="Proteomes" id="UP000653231"/>
    </source>
</evidence>
<evidence type="ECO:0008006" key="3">
    <source>
        <dbReference type="Google" id="ProtNLM"/>
    </source>
</evidence>
<gene>
    <name evidence="1" type="ORF">IEQ31_29185</name>
</gene>
<comment type="caution">
    <text evidence="1">The sequence shown here is derived from an EMBL/GenBank/DDBJ whole genome shotgun (WGS) entry which is preliminary data.</text>
</comment>
<keyword evidence="2" id="KW-1185">Reference proteome</keyword>
<proteinExistence type="predicted"/>
<sequence>MTYRFTARVAGGDEAFDDDYRDAGVAEFEDGSGFLLIFMSAIEEADEQDTSLGMDTHCLVTADQGTAYGCVREITLRDGTLRVVLDPAALENLGVDDPVIEAVLQAPEADVNRMRDVLRRICAYGREDARPTLVDL</sequence>
<reference evidence="1 2" key="1">
    <citation type="submission" date="2020-09" db="EMBL/GenBank/DDBJ databases">
        <title>Actinomycete isolated from the Camponotus japonicus Mayr.</title>
        <authorList>
            <person name="Gong X."/>
        </authorList>
    </citation>
    <scope>NUCLEOTIDE SEQUENCE [LARGE SCALE GENOMIC DNA]</scope>
    <source>
        <strain evidence="1 2">2C-HV3</strain>
    </source>
</reference>
<dbReference type="Proteomes" id="UP000653231">
    <property type="component" value="Unassembled WGS sequence"/>
</dbReference>
<dbReference type="InterPro" id="IPR028962">
    <property type="entry name" value="Imm10"/>
</dbReference>
<dbReference type="RefSeq" id="WP_191054447.1">
    <property type="nucleotide sequence ID" value="NZ_JACXRZ010000027.1"/>
</dbReference>
<dbReference type="EMBL" id="JACXRZ010000027">
    <property type="protein sequence ID" value="MBD3147233.1"/>
    <property type="molecule type" value="Genomic_DNA"/>
</dbReference>
<accession>A0ABR8LFA5</accession>